<comment type="caution">
    <text evidence="1">The sequence shown here is derived from an EMBL/GenBank/DDBJ whole genome shotgun (WGS) entry which is preliminary data.</text>
</comment>
<name>A0A8S9PD53_BRACR</name>
<organism evidence="1 2">
    <name type="scientific">Brassica cretica</name>
    <name type="common">Mustard</name>
    <dbReference type="NCBI Taxonomy" id="69181"/>
    <lineage>
        <taxon>Eukaryota</taxon>
        <taxon>Viridiplantae</taxon>
        <taxon>Streptophyta</taxon>
        <taxon>Embryophyta</taxon>
        <taxon>Tracheophyta</taxon>
        <taxon>Spermatophyta</taxon>
        <taxon>Magnoliopsida</taxon>
        <taxon>eudicotyledons</taxon>
        <taxon>Gunneridae</taxon>
        <taxon>Pentapetalae</taxon>
        <taxon>rosids</taxon>
        <taxon>malvids</taxon>
        <taxon>Brassicales</taxon>
        <taxon>Brassicaceae</taxon>
        <taxon>Brassiceae</taxon>
        <taxon>Brassica</taxon>
    </lineage>
</organism>
<reference evidence="1" key="1">
    <citation type="submission" date="2019-12" db="EMBL/GenBank/DDBJ databases">
        <title>Genome sequencing and annotation of Brassica cretica.</title>
        <authorList>
            <person name="Studholme D.J."/>
            <person name="Sarris P."/>
        </authorList>
    </citation>
    <scope>NUCLEOTIDE SEQUENCE</scope>
    <source>
        <strain evidence="1">PFS-109/04</strain>
        <tissue evidence="1">Leaf</tissue>
    </source>
</reference>
<evidence type="ECO:0000313" key="2">
    <source>
        <dbReference type="Proteomes" id="UP000712600"/>
    </source>
</evidence>
<proteinExistence type="predicted"/>
<gene>
    <name evidence="1" type="ORF">F2Q69_00009739</name>
</gene>
<dbReference type="AlphaFoldDB" id="A0A8S9PD53"/>
<evidence type="ECO:0000313" key="1">
    <source>
        <dbReference type="EMBL" id="KAF3511292.1"/>
    </source>
</evidence>
<accession>A0A8S9PD53</accession>
<protein>
    <submittedName>
        <fullName evidence="1">Uncharacterized protein</fullName>
    </submittedName>
</protein>
<dbReference type="EMBL" id="QGKX02001521">
    <property type="protein sequence ID" value="KAF3511292.1"/>
    <property type="molecule type" value="Genomic_DNA"/>
</dbReference>
<dbReference type="Proteomes" id="UP000712600">
    <property type="component" value="Unassembled WGS sequence"/>
</dbReference>
<sequence>MEDFSLGFLPEGRSCAAPGLLSGVAKSILFLQTLVVPRGLIARVLAVKVSTCLVKVLRPFFVGGEHLFKLLERHGVGWCVGRGYVRCGSVEIGATASVKRSQHVIRAVS</sequence>